<dbReference type="OrthoDB" id="9800864at2"/>
<dbReference type="NCBIfam" id="NF004126">
    <property type="entry name" value="PRK05614.1"/>
    <property type="match status" value="1"/>
</dbReference>
<organism evidence="11 12">
    <name type="scientific">Crenothrix polyspora</name>
    <dbReference type="NCBI Taxonomy" id="360316"/>
    <lineage>
        <taxon>Bacteria</taxon>
        <taxon>Pseudomonadati</taxon>
        <taxon>Pseudomonadota</taxon>
        <taxon>Gammaproteobacteria</taxon>
        <taxon>Methylococcales</taxon>
        <taxon>Crenotrichaceae</taxon>
        <taxon>Crenothrix</taxon>
    </lineage>
</organism>
<dbReference type="Gene3D" id="1.10.580.10">
    <property type="entry name" value="Citrate Synthase, domain 1"/>
    <property type="match status" value="1"/>
</dbReference>
<evidence type="ECO:0000256" key="1">
    <source>
        <dbReference type="ARBA" id="ARBA00004751"/>
    </source>
</evidence>
<proteinExistence type="inferred from homology"/>
<evidence type="ECO:0000256" key="9">
    <source>
        <dbReference type="RuleBase" id="RU003370"/>
    </source>
</evidence>
<keyword evidence="3 9" id="KW-0816">Tricarboxylic acid cycle</keyword>
<evidence type="ECO:0000256" key="5">
    <source>
        <dbReference type="ARBA" id="ARBA00049288"/>
    </source>
</evidence>
<keyword evidence="12" id="KW-1185">Reference proteome</keyword>
<dbReference type="UniPathway" id="UPA00223">
    <property type="reaction ID" value="UER00717"/>
</dbReference>
<dbReference type="Pfam" id="PF00285">
    <property type="entry name" value="Citrate_synt"/>
    <property type="match status" value="1"/>
</dbReference>
<dbReference type="InterPro" id="IPR019810">
    <property type="entry name" value="Citrate_synthase_AS"/>
</dbReference>
<dbReference type="InterPro" id="IPR036969">
    <property type="entry name" value="Citrate_synthase_sf"/>
</dbReference>
<evidence type="ECO:0000313" key="11">
    <source>
        <dbReference type="EMBL" id="SJM96503.1"/>
    </source>
</evidence>
<evidence type="ECO:0000256" key="10">
    <source>
        <dbReference type="RuleBase" id="RU003406"/>
    </source>
</evidence>
<keyword evidence="11" id="KW-0012">Acyltransferase</keyword>
<evidence type="ECO:0000313" key="12">
    <source>
        <dbReference type="Proteomes" id="UP000195667"/>
    </source>
</evidence>
<feature type="active site" evidence="8">
    <location>
        <position position="311"/>
    </location>
</feature>
<dbReference type="PIRSF" id="PIRSF001369">
    <property type="entry name" value="Citrate_synth"/>
    <property type="match status" value="1"/>
</dbReference>
<dbReference type="GO" id="GO:0036440">
    <property type="term" value="F:citrate synthase activity"/>
    <property type="evidence" value="ECO:0007669"/>
    <property type="project" value="UniProtKB-EC"/>
</dbReference>
<dbReference type="GO" id="GO:0005737">
    <property type="term" value="C:cytoplasm"/>
    <property type="evidence" value="ECO:0007669"/>
    <property type="project" value="InterPro"/>
</dbReference>
<evidence type="ECO:0000256" key="6">
    <source>
        <dbReference type="NCBIfam" id="TIGR01798"/>
    </source>
</evidence>
<dbReference type="InterPro" id="IPR010953">
    <property type="entry name" value="Citrate_synthase_typ-I"/>
</dbReference>
<dbReference type="EMBL" id="FUKI01000171">
    <property type="protein sequence ID" value="SJM96503.1"/>
    <property type="molecule type" value="Genomic_DNA"/>
</dbReference>
<dbReference type="FunFam" id="1.10.230.10:FF:000002">
    <property type="entry name" value="Citrate synthase"/>
    <property type="match status" value="1"/>
</dbReference>
<dbReference type="PRINTS" id="PR00143">
    <property type="entry name" value="CITRTSNTHASE"/>
</dbReference>
<dbReference type="PANTHER" id="PTHR42871:SF1">
    <property type="entry name" value="CITRATE SYNTHASE"/>
    <property type="match status" value="1"/>
</dbReference>
<protein>
    <recommendedName>
        <fullName evidence="6 7">Citrate synthase</fullName>
    </recommendedName>
</protein>
<name>A0A1R4HJX0_9GAMM</name>
<dbReference type="NCBIfam" id="TIGR01798">
    <property type="entry name" value="cit_synth_I"/>
    <property type="match status" value="1"/>
</dbReference>
<keyword evidence="4 7" id="KW-0808">Transferase</keyword>
<evidence type="ECO:0000256" key="8">
    <source>
        <dbReference type="PIRSR" id="PIRSR001369-1"/>
    </source>
</evidence>
<gene>
    <name evidence="11" type="primary">gltA</name>
    <name evidence="11" type="ORF">CRENPOLYSF1_900010</name>
</gene>
<dbReference type="PROSITE" id="PS00480">
    <property type="entry name" value="CITRATE_SYNTHASE"/>
    <property type="match status" value="1"/>
</dbReference>
<comment type="catalytic activity">
    <reaction evidence="5 9">
        <text>oxaloacetate + acetyl-CoA + H2O = citrate + CoA + H(+)</text>
        <dbReference type="Rhea" id="RHEA:16845"/>
        <dbReference type="ChEBI" id="CHEBI:15377"/>
        <dbReference type="ChEBI" id="CHEBI:15378"/>
        <dbReference type="ChEBI" id="CHEBI:16452"/>
        <dbReference type="ChEBI" id="CHEBI:16947"/>
        <dbReference type="ChEBI" id="CHEBI:57287"/>
        <dbReference type="ChEBI" id="CHEBI:57288"/>
        <dbReference type="EC" id="2.3.3.16"/>
    </reaction>
</comment>
<feature type="active site" evidence="8">
    <location>
        <position position="368"/>
    </location>
</feature>
<dbReference type="RefSeq" id="WP_087145324.1">
    <property type="nucleotide sequence ID" value="NZ_FUKI01000171.1"/>
</dbReference>
<comment type="similarity">
    <text evidence="2 7 10">Belongs to the citrate synthase family.</text>
</comment>
<evidence type="ECO:0000256" key="3">
    <source>
        <dbReference type="ARBA" id="ARBA00022532"/>
    </source>
</evidence>
<dbReference type="Gene3D" id="1.10.230.10">
    <property type="entry name" value="Cytochrome P450-Terp, domain 2"/>
    <property type="match status" value="1"/>
</dbReference>
<dbReference type="Proteomes" id="UP000195667">
    <property type="component" value="Unassembled WGS sequence"/>
</dbReference>
<dbReference type="SUPFAM" id="SSF48256">
    <property type="entry name" value="Citrate synthase"/>
    <property type="match status" value="1"/>
</dbReference>
<dbReference type="CDD" id="cd06114">
    <property type="entry name" value="EcCS_like"/>
    <property type="match status" value="1"/>
</dbReference>
<dbReference type="PANTHER" id="PTHR42871">
    <property type="entry name" value="CITRATE SYNTHASE"/>
    <property type="match status" value="1"/>
</dbReference>
<dbReference type="AlphaFoldDB" id="A0A1R4HJX0"/>
<dbReference type="InterPro" id="IPR024176">
    <property type="entry name" value="Citrate_synthase_bac-typ"/>
</dbReference>
<reference evidence="12" key="1">
    <citation type="submission" date="2017-02" db="EMBL/GenBank/DDBJ databases">
        <authorList>
            <person name="Daims H."/>
        </authorList>
    </citation>
    <scope>NUCLEOTIDE SEQUENCE [LARGE SCALE GENOMIC DNA]</scope>
</reference>
<dbReference type="Gene3D" id="2.20.28.60">
    <property type="match status" value="1"/>
</dbReference>
<comment type="pathway">
    <text evidence="1 9">Carbohydrate metabolism; tricarboxylic acid cycle; isocitrate from oxaloacetate: step 1/2.</text>
</comment>
<evidence type="ECO:0000256" key="7">
    <source>
        <dbReference type="PIRNR" id="PIRNR001369"/>
    </source>
</evidence>
<evidence type="ECO:0000256" key="4">
    <source>
        <dbReference type="ARBA" id="ARBA00022679"/>
    </source>
</evidence>
<sequence length="434" mass="48866">MTDKLHTLSPATLTLENKTYTLPTSVGVEGEKAIDISKLRAETGYITLDEGYGNTGACESAITYIDGDKGILRYRGYAIEELAEKSRFVEVAYLLLHGELPKAEQLLQFSTRLNESSIIHEDMHHFFNGFPRGSHPMGILATMVASLSTFYPIPDELDSATEIQIVANLVSQVRTIAAFSYKKSIGEPLIYPSYKLKYTRNFLNMMFASPVRDYELDEDIVRAIDMFFILHADHEQNCSTSSVRTAGSSMANVYAVASAGICALWGPRHGGANQQVIQMLEQIHADGGDGTEFINQAKDKNSTSRLMGFGHRVYKNFDPRAQVLKQQCDKLLNKSGMTDPLFDIARRLEEIALKDDYFISRKLYPNVDFYSGLILRAAGIPTNMFTVLFAIGRMPGWLAHWREMLHAKQVTITRPRQIYVGETLRRYQDVDQRS</sequence>
<evidence type="ECO:0000256" key="2">
    <source>
        <dbReference type="ARBA" id="ARBA00010566"/>
    </source>
</evidence>
<dbReference type="InterPro" id="IPR002020">
    <property type="entry name" value="Citrate_synthase"/>
</dbReference>
<dbReference type="GO" id="GO:0006099">
    <property type="term" value="P:tricarboxylic acid cycle"/>
    <property type="evidence" value="ECO:0007669"/>
    <property type="project" value="UniProtKB-UniRule"/>
</dbReference>
<dbReference type="InterPro" id="IPR016143">
    <property type="entry name" value="Citrate_synth-like_sm_a-sub"/>
</dbReference>
<dbReference type="InterPro" id="IPR016142">
    <property type="entry name" value="Citrate_synth-like_lrg_a-sub"/>
</dbReference>
<accession>A0A1R4HJX0</accession>